<accession>A0A4P6UUR1</accession>
<dbReference type="EMBL" id="CP036528">
    <property type="protein sequence ID" value="QBK26993.1"/>
    <property type="molecule type" value="Genomic_DNA"/>
</dbReference>
<evidence type="ECO:0000256" key="2">
    <source>
        <dbReference type="ARBA" id="ARBA00012925"/>
    </source>
</evidence>
<reference evidence="7 8" key="1">
    <citation type="submission" date="2019-02" db="EMBL/GenBank/DDBJ databases">
        <title>Ureibacillus thermophilus.</title>
        <authorList>
            <person name="Sunny J.S."/>
            <person name="Natarajan A."/>
            <person name="Saleena L.M."/>
        </authorList>
    </citation>
    <scope>NUCLEOTIDE SEQUENCE [LARGE SCALE GENOMIC DNA]</scope>
    <source>
        <strain evidence="7 8">LM102</strain>
    </source>
</reference>
<keyword evidence="8" id="KW-1185">Reference proteome</keyword>
<feature type="binding site" evidence="6">
    <location>
        <position position="99"/>
    </location>
    <ligand>
        <name>Zn(2+)</name>
        <dbReference type="ChEBI" id="CHEBI:29105"/>
    </ligand>
</feature>
<dbReference type="EC" id="4.2.1.1" evidence="2"/>
<dbReference type="InterPro" id="IPR036874">
    <property type="entry name" value="Carbonic_anhydrase_sf"/>
</dbReference>
<proteinExistence type="inferred from homology"/>
<dbReference type="SMART" id="SM00947">
    <property type="entry name" value="Pro_CA"/>
    <property type="match status" value="1"/>
</dbReference>
<organism evidence="7 8">
    <name type="scientific">Ureibacillus thermophilus</name>
    <dbReference type="NCBI Taxonomy" id="367743"/>
    <lineage>
        <taxon>Bacteria</taxon>
        <taxon>Bacillati</taxon>
        <taxon>Bacillota</taxon>
        <taxon>Bacilli</taxon>
        <taxon>Bacillales</taxon>
        <taxon>Caryophanaceae</taxon>
        <taxon>Ureibacillus</taxon>
    </lineage>
</organism>
<dbReference type="KEGG" id="uth:DKZ56_14900"/>
<evidence type="ECO:0000313" key="8">
    <source>
        <dbReference type="Proteomes" id="UP000291151"/>
    </source>
</evidence>
<dbReference type="GO" id="GO:0008270">
    <property type="term" value="F:zinc ion binding"/>
    <property type="evidence" value="ECO:0007669"/>
    <property type="project" value="InterPro"/>
</dbReference>
<evidence type="ECO:0000256" key="4">
    <source>
        <dbReference type="ARBA" id="ARBA00022833"/>
    </source>
</evidence>
<dbReference type="PANTHER" id="PTHR43175:SF3">
    <property type="entry name" value="CARBON DISULFIDE HYDROLASE"/>
    <property type="match status" value="1"/>
</dbReference>
<evidence type="ECO:0000256" key="3">
    <source>
        <dbReference type="ARBA" id="ARBA00022723"/>
    </source>
</evidence>
<dbReference type="SUPFAM" id="SSF53056">
    <property type="entry name" value="beta-carbonic anhydrase, cab"/>
    <property type="match status" value="1"/>
</dbReference>
<evidence type="ECO:0000313" key="7">
    <source>
        <dbReference type="EMBL" id="QBK26993.1"/>
    </source>
</evidence>
<feature type="binding site" evidence="6">
    <location>
        <position position="38"/>
    </location>
    <ligand>
        <name>Zn(2+)</name>
        <dbReference type="ChEBI" id="CHEBI:29105"/>
    </ligand>
</feature>
<gene>
    <name evidence="7" type="ORF">DKZ56_14900</name>
</gene>
<dbReference type="CDD" id="cd03379">
    <property type="entry name" value="beta_CA_cladeD"/>
    <property type="match status" value="1"/>
</dbReference>
<comment type="catalytic activity">
    <reaction evidence="5">
        <text>hydrogencarbonate + H(+) = CO2 + H2O</text>
        <dbReference type="Rhea" id="RHEA:10748"/>
        <dbReference type="ChEBI" id="CHEBI:15377"/>
        <dbReference type="ChEBI" id="CHEBI:15378"/>
        <dbReference type="ChEBI" id="CHEBI:16526"/>
        <dbReference type="ChEBI" id="CHEBI:17544"/>
        <dbReference type="EC" id="4.2.1.1"/>
    </reaction>
</comment>
<dbReference type="PANTHER" id="PTHR43175">
    <property type="entry name" value="CARBONIC ANHYDRASE"/>
    <property type="match status" value="1"/>
</dbReference>
<dbReference type="RefSeq" id="WP_208650667.1">
    <property type="nucleotide sequence ID" value="NZ_CP036528.1"/>
</dbReference>
<dbReference type="Proteomes" id="UP000291151">
    <property type="component" value="Chromosome"/>
</dbReference>
<keyword evidence="3 6" id="KW-0479">Metal-binding</keyword>
<name>A0A4P6UUR1_9BACL</name>
<dbReference type="Pfam" id="PF00484">
    <property type="entry name" value="Pro_CA"/>
    <property type="match status" value="1"/>
</dbReference>
<sequence length="193" mass="21973">MASLNEILRFNKEFVEQKQYVPYITDKFPNKKIVILTCMDTRLIELLPKAMNLRNGDAKIIKSAGAMVAHPFGGIMRSILVAVYELQADEVYVIGHHDCGMSRVDPHHMIEHMKQRGVSQEIIKSIKYSGIDLVEWLRGFGDVEKNVLNSVDIIRNHPLFPKSTPVHGLIMHPETGKLDLLTNGHEYLKQQSE</sequence>
<dbReference type="AlphaFoldDB" id="A0A4P6UUR1"/>
<comment type="similarity">
    <text evidence="1">Belongs to the beta-class carbonic anhydrase family.</text>
</comment>
<evidence type="ECO:0000256" key="5">
    <source>
        <dbReference type="ARBA" id="ARBA00048348"/>
    </source>
</evidence>
<comment type="cofactor">
    <cofactor evidence="6">
        <name>Zn(2+)</name>
        <dbReference type="ChEBI" id="CHEBI:29105"/>
    </cofactor>
    <text evidence="6">Binds 1 zinc ion per subunit.</text>
</comment>
<dbReference type="InterPro" id="IPR001765">
    <property type="entry name" value="Carbonic_anhydrase"/>
</dbReference>
<feature type="binding site" evidence="6">
    <location>
        <position position="96"/>
    </location>
    <ligand>
        <name>Zn(2+)</name>
        <dbReference type="ChEBI" id="CHEBI:29105"/>
    </ligand>
</feature>
<protein>
    <recommendedName>
        <fullName evidence="2">carbonic anhydrase</fullName>
        <ecNumber evidence="2">4.2.1.1</ecNumber>
    </recommendedName>
</protein>
<feature type="binding site" evidence="6">
    <location>
        <position position="40"/>
    </location>
    <ligand>
        <name>Zn(2+)</name>
        <dbReference type="ChEBI" id="CHEBI:29105"/>
    </ligand>
</feature>
<evidence type="ECO:0000256" key="6">
    <source>
        <dbReference type="PIRSR" id="PIRSR601765-1"/>
    </source>
</evidence>
<dbReference type="GO" id="GO:0004089">
    <property type="term" value="F:carbonate dehydratase activity"/>
    <property type="evidence" value="ECO:0007669"/>
    <property type="project" value="UniProtKB-EC"/>
</dbReference>
<dbReference type="Gene3D" id="3.40.1050.10">
    <property type="entry name" value="Carbonic anhydrase"/>
    <property type="match status" value="1"/>
</dbReference>
<keyword evidence="4 6" id="KW-0862">Zinc</keyword>
<evidence type="ECO:0000256" key="1">
    <source>
        <dbReference type="ARBA" id="ARBA00006217"/>
    </source>
</evidence>